<dbReference type="AlphaFoldDB" id="A0A3N1XZ98"/>
<dbReference type="OrthoDB" id="2627934at2"/>
<name>A0A3N1XZ98_9FIRM</name>
<dbReference type="Proteomes" id="UP000273083">
    <property type="component" value="Unassembled WGS sequence"/>
</dbReference>
<reference evidence="1 2" key="1">
    <citation type="submission" date="2018-11" db="EMBL/GenBank/DDBJ databases">
        <title>Genomic Encyclopedia of Type Strains, Phase IV (KMG-IV): sequencing the most valuable type-strain genomes for metagenomic binning, comparative biology and taxonomic classification.</title>
        <authorList>
            <person name="Goeker M."/>
        </authorList>
    </citation>
    <scope>NUCLEOTIDE SEQUENCE [LARGE SCALE GENOMIC DNA]</scope>
    <source>
        <strain evidence="1 2">DSM 26537</strain>
    </source>
</reference>
<evidence type="ECO:0000313" key="1">
    <source>
        <dbReference type="EMBL" id="ROR31561.1"/>
    </source>
</evidence>
<protein>
    <recommendedName>
        <fullName evidence="3">Flagellar operon protein (TIGR03826 family)</fullName>
    </recommendedName>
</protein>
<gene>
    <name evidence="1" type="ORF">EDD66_101178</name>
</gene>
<comment type="caution">
    <text evidence="1">The sequence shown here is derived from an EMBL/GenBank/DDBJ whole genome shotgun (WGS) entry which is preliminary data.</text>
</comment>
<sequence>MNKEKILILDNKPYLCTKCGSKYEYLSMGVYKCSQCGFITMDDYGKVRTFLDENGPAPAIKISAGTGVPIEIINRFLREGKLEIPDGSDNYIRCEKCGKAEIRYGRFCPACALELSKKIESALKIEDIGEVPKYKNGKMYFLGK</sequence>
<organism evidence="1 2">
    <name type="scientific">Mobilisporobacter senegalensis</name>
    <dbReference type="NCBI Taxonomy" id="1329262"/>
    <lineage>
        <taxon>Bacteria</taxon>
        <taxon>Bacillati</taxon>
        <taxon>Bacillota</taxon>
        <taxon>Clostridia</taxon>
        <taxon>Lachnospirales</taxon>
        <taxon>Lachnospiraceae</taxon>
        <taxon>Mobilisporobacter</taxon>
    </lineage>
</organism>
<evidence type="ECO:0000313" key="2">
    <source>
        <dbReference type="Proteomes" id="UP000273083"/>
    </source>
</evidence>
<dbReference type="EMBL" id="RJVG01000001">
    <property type="protein sequence ID" value="ROR31561.1"/>
    <property type="molecule type" value="Genomic_DNA"/>
</dbReference>
<keyword evidence="2" id="KW-1185">Reference proteome</keyword>
<proteinExistence type="predicted"/>
<evidence type="ECO:0008006" key="3">
    <source>
        <dbReference type="Google" id="ProtNLM"/>
    </source>
</evidence>
<dbReference type="RefSeq" id="WP_123607658.1">
    <property type="nucleotide sequence ID" value="NZ_RJVG01000001.1"/>
</dbReference>
<accession>A0A3N1XZ98</accession>